<keyword evidence="7" id="KW-1185">Reference proteome</keyword>
<proteinExistence type="predicted"/>
<evidence type="ECO:0000313" key="6">
    <source>
        <dbReference type="EMBL" id="GFG67338.1"/>
    </source>
</evidence>
<dbReference type="InterPro" id="IPR052351">
    <property type="entry name" value="Ornithine_N-alpha-AT"/>
</dbReference>
<dbReference type="EMBL" id="BLKU01000005">
    <property type="protein sequence ID" value="GFG67338.1"/>
    <property type="molecule type" value="Genomic_DNA"/>
</dbReference>
<dbReference type="Gene3D" id="3.40.630.30">
    <property type="match status" value="1"/>
</dbReference>
<evidence type="ECO:0000256" key="4">
    <source>
        <dbReference type="ARBA" id="ARBA00023098"/>
    </source>
</evidence>
<comment type="pathway">
    <text evidence="1">Lipid metabolism.</text>
</comment>
<dbReference type="Proteomes" id="UP000465306">
    <property type="component" value="Unassembled WGS sequence"/>
</dbReference>
<evidence type="ECO:0000256" key="5">
    <source>
        <dbReference type="ARBA" id="ARBA00023315"/>
    </source>
</evidence>
<keyword evidence="3" id="KW-0808">Transferase</keyword>
<keyword evidence="4" id="KW-0443">Lipid metabolism</keyword>
<evidence type="ECO:0000256" key="2">
    <source>
        <dbReference type="ARBA" id="ARBA00022516"/>
    </source>
</evidence>
<dbReference type="InterPro" id="IPR016181">
    <property type="entry name" value="Acyl_CoA_acyltransferase"/>
</dbReference>
<dbReference type="PANTHER" id="PTHR37323">
    <property type="entry name" value="GCN5-RELATED N-ACETYLTRANSFERASE"/>
    <property type="match status" value="1"/>
</dbReference>
<comment type="caution">
    <text evidence="6">The sequence shown here is derived from an EMBL/GenBank/DDBJ whole genome shotgun (WGS) entry which is preliminary data.</text>
</comment>
<sequence>MSALGNLGNTMLGDAMLIPATDTGRYSVLISTDPADIEAAQRLRYLTFAEEMGAALPQAIRGPLTGQMIDVDQFDPHSEHLLARDETSGQIVGCYRLLPPEGARAAGGIFADTIFDIGGLNELRPSLVELGRASVHPEHRNGAVMGLLWAGILRYQELTGYEWGAGCLSVRMEAGEFRGALVRRVLDVAFGAHAAPPQYRVVPRNPVRVNGLSLTELPDPGRIRIPPMVQGSLWIGGVICGEPSYDPDFDMADFVVLINRTMVREGYLGRLTRAYVTS</sequence>
<dbReference type="PANTHER" id="PTHR37323:SF1">
    <property type="entry name" value="L-ORNITHINE N(ALPHA)-ACYLTRANSFERASE"/>
    <property type="match status" value="1"/>
</dbReference>
<keyword evidence="2" id="KW-0444">Lipid biosynthesis</keyword>
<evidence type="ECO:0000256" key="3">
    <source>
        <dbReference type="ARBA" id="ARBA00022679"/>
    </source>
</evidence>
<protein>
    <recommendedName>
        <fullName evidence="8">GNAT family N-acetyltransferase</fullName>
    </recommendedName>
</protein>
<reference evidence="6 7" key="1">
    <citation type="journal article" date="2019" name="Emerg. Microbes Infect.">
        <title>Comprehensive subspecies identification of 175 nontuberculous mycobacteria species based on 7547 genomic profiles.</title>
        <authorList>
            <person name="Matsumoto Y."/>
            <person name="Kinjo T."/>
            <person name="Motooka D."/>
            <person name="Nabeya D."/>
            <person name="Jung N."/>
            <person name="Uechi K."/>
            <person name="Horii T."/>
            <person name="Iida T."/>
            <person name="Fujita J."/>
            <person name="Nakamura S."/>
        </authorList>
    </citation>
    <scope>NUCLEOTIDE SEQUENCE [LARGE SCALE GENOMIC DNA]</scope>
    <source>
        <strain evidence="6 7">JCM 13573</strain>
    </source>
</reference>
<organism evidence="6 7">
    <name type="scientific">Mycobacterium kubicae</name>
    <dbReference type="NCBI Taxonomy" id="120959"/>
    <lineage>
        <taxon>Bacteria</taxon>
        <taxon>Bacillati</taxon>
        <taxon>Actinomycetota</taxon>
        <taxon>Actinomycetes</taxon>
        <taxon>Mycobacteriales</taxon>
        <taxon>Mycobacteriaceae</taxon>
        <taxon>Mycobacterium</taxon>
        <taxon>Mycobacterium simiae complex</taxon>
    </lineage>
</organism>
<name>A0ABQ1BUS1_9MYCO</name>
<dbReference type="SUPFAM" id="SSF55729">
    <property type="entry name" value="Acyl-CoA N-acyltransferases (Nat)"/>
    <property type="match status" value="1"/>
</dbReference>
<dbReference type="Pfam" id="PF13444">
    <property type="entry name" value="Acetyltransf_5"/>
    <property type="match status" value="1"/>
</dbReference>
<evidence type="ECO:0008006" key="8">
    <source>
        <dbReference type="Google" id="ProtNLM"/>
    </source>
</evidence>
<evidence type="ECO:0000313" key="7">
    <source>
        <dbReference type="Proteomes" id="UP000465306"/>
    </source>
</evidence>
<gene>
    <name evidence="6" type="ORF">MKUB_48280</name>
</gene>
<evidence type="ECO:0000256" key="1">
    <source>
        <dbReference type="ARBA" id="ARBA00005189"/>
    </source>
</evidence>
<keyword evidence="5" id="KW-0012">Acyltransferase</keyword>
<accession>A0ABQ1BUS1</accession>